<keyword evidence="1" id="KW-0175">Coiled coil</keyword>
<feature type="coiled-coil region" evidence="1">
    <location>
        <begin position="203"/>
        <end position="462"/>
    </location>
</feature>
<feature type="compositionally biased region" description="Basic and acidic residues" evidence="2">
    <location>
        <begin position="1"/>
        <end position="10"/>
    </location>
</feature>
<dbReference type="AlphaFoldDB" id="A0A0D6L7M5"/>
<reference evidence="3 4" key="1">
    <citation type="submission" date="2013-05" db="EMBL/GenBank/DDBJ databases">
        <title>Draft genome of the parasitic nematode Anyclostoma ceylanicum.</title>
        <authorList>
            <person name="Mitreva M."/>
        </authorList>
    </citation>
    <scope>NUCLEOTIDE SEQUENCE [LARGE SCALE GENOMIC DNA]</scope>
</reference>
<proteinExistence type="predicted"/>
<evidence type="ECO:0000313" key="4">
    <source>
        <dbReference type="Proteomes" id="UP000054495"/>
    </source>
</evidence>
<gene>
    <name evidence="3" type="ORF">ANCCEY_13957</name>
</gene>
<organism evidence="3 4">
    <name type="scientific">Ancylostoma ceylanicum</name>
    <dbReference type="NCBI Taxonomy" id="53326"/>
    <lineage>
        <taxon>Eukaryota</taxon>
        <taxon>Metazoa</taxon>
        <taxon>Ecdysozoa</taxon>
        <taxon>Nematoda</taxon>
        <taxon>Chromadorea</taxon>
        <taxon>Rhabditida</taxon>
        <taxon>Rhabditina</taxon>
        <taxon>Rhabditomorpha</taxon>
        <taxon>Strongyloidea</taxon>
        <taxon>Ancylostomatidae</taxon>
        <taxon>Ancylostomatinae</taxon>
        <taxon>Ancylostoma</taxon>
    </lineage>
</organism>
<keyword evidence="4" id="KW-1185">Reference proteome</keyword>
<sequence>MLRLGVRSDMETEADSGHPTPRDEENSTEDDSSESHHCSPSPLTSTPITNRIRNVSVRSFFEGSEKANNTGVDGNAENGSVLVESVRQLIETTRKNRRLTKQNEKFLNESAAWYEEKSFLEKQIKDKDAAAESLRNELREKDIKISALEKRVTDLLRSISEHPVEEVSEAAVELILDKKDAGVQCHTQGHDVATQQGEIDHAEEEWREKCSFMELENAEIRKEEKDLLTEIEEKNAELTKLKSEAKVLNDEVDRLRAESRDSEGLREKNQELEKLLLEDKKLLEEHQLQLAELRSCVASYEHTVQSMKDSEKEMKKQIDDKLVEAEKLDEECRTLRSVGDKLTEESVFATLLNNELKLKLTQAYSDVEELRSSLSKEQEARKRDVESAHNVVELNRKLQESTARIEELRCSNEKMSAELDYLRQKSANSASKQEMEGLSATVAECQRNLEAAVSEKKALLEKEVFSDTRRISVEKEHYQKEFSKIDSLRFELKSRDSIISDLRSTEEKLQSDLTAKSDELHKLQSQFDELSRECCKLREEYHLFQEHAEQQYCAMLEDKCQQIEAMSARLAQLETYPGQTISIDDASCPGCVKQESKPVDDGAKVHALYDCIPSALREIIEQHATATSTSSYLEEKDGEGEASALSSKLDDSLPLERVVACFDTLEDYRLHGDSPDLRPELRRLFTCIKYEHDIKAVEIAARHFLESCDRLFLDNAKELFRKEVQNIHDCKDALEKMISSERIQWAVERENMELQLDRFRHQIEQFPNVQKEKAILRSELSATRTQIEQYRLRLRQKCEEVERLEAERDGLTALAKEIQRLDQESQDQIREANTVIDELERKLKDVSADLERERREVILLKDENDACTLHIHNLKARNMELLQKAQELMKSCEKLEKTERYNQKTIQIVCESFWEREEFVQRLKRRNSERKRLIERFVEEVGIIIARFGGSSNPVDDMHATIVSWTTTDAQEDKNHDSKKQDLLGQLEKLGSEQQFRLAQQQVLLRSK</sequence>
<dbReference type="PANTHER" id="PTHR23159">
    <property type="entry name" value="CENTROSOMAL PROTEIN 2"/>
    <property type="match status" value="1"/>
</dbReference>
<protein>
    <submittedName>
        <fullName evidence="3">TIGR02449 family protein</fullName>
    </submittedName>
</protein>
<dbReference type="Proteomes" id="UP000054495">
    <property type="component" value="Unassembled WGS sequence"/>
</dbReference>
<feature type="coiled-coil region" evidence="1">
    <location>
        <begin position="89"/>
        <end position="151"/>
    </location>
</feature>
<dbReference type="EMBL" id="KE125845">
    <property type="protein sequence ID" value="EPB66948.1"/>
    <property type="molecule type" value="Genomic_DNA"/>
</dbReference>
<evidence type="ECO:0000313" key="3">
    <source>
        <dbReference type="EMBL" id="EPB66948.1"/>
    </source>
</evidence>
<name>A0A0D6L7M5_9BILA</name>
<feature type="coiled-coil region" evidence="1">
    <location>
        <begin position="787"/>
        <end position="940"/>
    </location>
</feature>
<evidence type="ECO:0000256" key="2">
    <source>
        <dbReference type="SAM" id="MobiDB-lite"/>
    </source>
</evidence>
<feature type="coiled-coil region" evidence="1">
    <location>
        <begin position="506"/>
        <end position="533"/>
    </location>
</feature>
<accession>A0A0D6L7M5</accession>
<evidence type="ECO:0000256" key="1">
    <source>
        <dbReference type="SAM" id="Coils"/>
    </source>
</evidence>
<feature type="compositionally biased region" description="Polar residues" evidence="2">
    <location>
        <begin position="41"/>
        <end position="50"/>
    </location>
</feature>
<dbReference type="PANTHER" id="PTHR23159:SF31">
    <property type="entry name" value="CENTROSOME-ASSOCIATED PROTEIN CEP250 ISOFORM X1"/>
    <property type="match status" value="1"/>
</dbReference>
<feature type="region of interest" description="Disordered" evidence="2">
    <location>
        <begin position="1"/>
        <end position="50"/>
    </location>
</feature>